<evidence type="ECO:0000256" key="1">
    <source>
        <dbReference type="ARBA" id="ARBA00022679"/>
    </source>
</evidence>
<dbReference type="PANTHER" id="PTHR43072">
    <property type="entry name" value="N-ACETYLTRANSFERASE"/>
    <property type="match status" value="1"/>
</dbReference>
<reference evidence="4" key="1">
    <citation type="submission" date="2021-04" db="EMBL/GenBank/DDBJ databases">
        <title>Genome sequence of Woronichinia naegeliana from Washington state freshwater lake bloom.</title>
        <authorList>
            <person name="Dreher T.W."/>
        </authorList>
    </citation>
    <scope>NUCLEOTIDE SEQUENCE</scope>
    <source>
        <strain evidence="4">WA131</strain>
    </source>
</reference>
<protein>
    <submittedName>
        <fullName evidence="4">GNAT family N-acetyltransferase</fullName>
    </submittedName>
</protein>
<accession>A0A977PWT7</accession>
<dbReference type="SUPFAM" id="SSF55729">
    <property type="entry name" value="Acyl-CoA N-acyltransferases (Nat)"/>
    <property type="match status" value="1"/>
</dbReference>
<feature type="domain" description="N-acetyltransferase" evidence="3">
    <location>
        <begin position="5"/>
        <end position="168"/>
    </location>
</feature>
<evidence type="ECO:0000256" key="2">
    <source>
        <dbReference type="ARBA" id="ARBA00023315"/>
    </source>
</evidence>
<proteinExistence type="predicted"/>
<dbReference type="PANTHER" id="PTHR43072:SF23">
    <property type="entry name" value="UPF0039 PROTEIN C11D3.02C"/>
    <property type="match status" value="1"/>
</dbReference>
<dbReference type="AlphaFoldDB" id="A0A977PWT7"/>
<dbReference type="EMBL" id="CP073041">
    <property type="protein sequence ID" value="UXE62411.1"/>
    <property type="molecule type" value="Genomic_DNA"/>
</dbReference>
<name>A0A977PWT7_9CYAN</name>
<evidence type="ECO:0000313" key="4">
    <source>
        <dbReference type="EMBL" id="UXE62411.1"/>
    </source>
</evidence>
<keyword evidence="2" id="KW-0012">Acyltransferase</keyword>
<dbReference type="PROSITE" id="PS51186">
    <property type="entry name" value="GNAT"/>
    <property type="match status" value="1"/>
</dbReference>
<dbReference type="CDD" id="cd04301">
    <property type="entry name" value="NAT_SF"/>
    <property type="match status" value="1"/>
</dbReference>
<organism evidence="4">
    <name type="scientific">Woronichinia naegeliana WA131</name>
    <dbReference type="NCBI Taxonomy" id="2824559"/>
    <lineage>
        <taxon>Bacteria</taxon>
        <taxon>Bacillati</taxon>
        <taxon>Cyanobacteriota</taxon>
        <taxon>Cyanophyceae</taxon>
        <taxon>Synechococcales</taxon>
        <taxon>Coelosphaeriaceae</taxon>
        <taxon>Woronichinia</taxon>
    </lineage>
</organism>
<evidence type="ECO:0000259" key="3">
    <source>
        <dbReference type="PROSITE" id="PS51186"/>
    </source>
</evidence>
<dbReference type="InterPro" id="IPR016181">
    <property type="entry name" value="Acyl_CoA_acyltransferase"/>
</dbReference>
<dbReference type="Proteomes" id="UP001065613">
    <property type="component" value="Chromosome"/>
</dbReference>
<gene>
    <name evidence="4" type="ORF">KA717_06405</name>
</gene>
<sequence length="168" mass="19083">MINCLQIRDALPSDLTQIVAIYNASIPNYLATADTEPITVESRLQWFANHSASTYPLWIMENEQQQMLGWLGFQAFYGRPAYRKTAELSIYIDPAFQGQGLGKRLLAEAIAQSPRLGLKTLLGFIFGHNQPSLKLFSQYQFEQWGFLPLVADLGEKERDLVIMGRRVN</sequence>
<dbReference type="Pfam" id="PF00583">
    <property type="entry name" value="Acetyltransf_1"/>
    <property type="match status" value="1"/>
</dbReference>
<keyword evidence="1" id="KW-0808">Transferase</keyword>
<dbReference type="Gene3D" id="3.40.630.30">
    <property type="match status" value="1"/>
</dbReference>
<dbReference type="KEGG" id="wna:KA717_06405"/>
<dbReference type="GO" id="GO:0016747">
    <property type="term" value="F:acyltransferase activity, transferring groups other than amino-acyl groups"/>
    <property type="evidence" value="ECO:0007669"/>
    <property type="project" value="InterPro"/>
</dbReference>
<dbReference type="InterPro" id="IPR000182">
    <property type="entry name" value="GNAT_dom"/>
</dbReference>